<keyword evidence="2" id="KW-0808">Transferase</keyword>
<sequence length="332" mass="36155">MVKRLAAAVAVALMMPVSGTVMAHARPAHAQPPQMQPASARIDHVERVGDRHTKLFVHSAAMNRIVPVQVLHPASAGPRPTLYLLDGVSAGEESEFRESTWTQRTDIEEFFADKNTNVVLPVGGTASYYTDWNNPDPVLGVNKWETFLTEELPPLIDAEFDGNGTNAVAGLSMGATGAMSLITRNPDLYQGVAALSGCYDTSSDRSRDTVRGTVAYKGGNPDNMWGPPEDTRWEEHDSYLLAEKLRGKEVFLSTGNGLLGPHDLGAGQDVLTVGAPLEIGTFVCTVTYDRRLRELGIPAQVVYRPWGTHSWGYWQDDIKAAWPTLADALGLR</sequence>
<dbReference type="PANTHER" id="PTHR48098">
    <property type="entry name" value="ENTEROCHELIN ESTERASE-RELATED"/>
    <property type="match status" value="1"/>
</dbReference>
<feature type="chain" id="PRO_5038705312" evidence="1">
    <location>
        <begin position="24"/>
        <end position="332"/>
    </location>
</feature>
<name>A0A0V9UJ99_9NOCA</name>
<dbReference type="SUPFAM" id="SSF53474">
    <property type="entry name" value="alpha/beta-Hydrolases"/>
    <property type="match status" value="1"/>
</dbReference>
<evidence type="ECO:0000313" key="3">
    <source>
        <dbReference type="Proteomes" id="UP000053060"/>
    </source>
</evidence>
<dbReference type="Pfam" id="PF00756">
    <property type="entry name" value="Esterase"/>
    <property type="match status" value="1"/>
</dbReference>
<feature type="signal peptide" evidence="1">
    <location>
        <begin position="1"/>
        <end position="23"/>
    </location>
</feature>
<organism evidence="2 3">
    <name type="scientific">Rhodococcus pyridinivorans KG-16</name>
    <dbReference type="NCBI Taxonomy" id="1441730"/>
    <lineage>
        <taxon>Bacteria</taxon>
        <taxon>Bacillati</taxon>
        <taxon>Actinomycetota</taxon>
        <taxon>Actinomycetes</taxon>
        <taxon>Mycobacteriales</taxon>
        <taxon>Nocardiaceae</taxon>
        <taxon>Rhodococcus</taxon>
    </lineage>
</organism>
<dbReference type="Proteomes" id="UP000053060">
    <property type="component" value="Unassembled WGS sequence"/>
</dbReference>
<comment type="caution">
    <text evidence="2">The sequence shown here is derived from an EMBL/GenBank/DDBJ whole genome shotgun (WGS) entry which is preliminary data.</text>
</comment>
<dbReference type="EMBL" id="AZXY01000006">
    <property type="protein sequence ID" value="KSZ58100.1"/>
    <property type="molecule type" value="Genomic_DNA"/>
</dbReference>
<dbReference type="InterPro" id="IPR000801">
    <property type="entry name" value="Esterase-like"/>
</dbReference>
<keyword evidence="1" id="KW-0732">Signal</keyword>
<accession>A0A0V9UJ99</accession>
<dbReference type="InterPro" id="IPR050583">
    <property type="entry name" value="Mycobacterial_A85_antigen"/>
</dbReference>
<reference evidence="2 3" key="2">
    <citation type="journal article" date="2016" name="Genome Announc.">
        <title>Draft Genome Sequence of a Versatile Hydrocarbon-Degrading Bacterium, Rhodococcus pyridinivorans Strain KG-16, Collected from Oil Fields in India.</title>
        <authorList>
            <person name="Aggarwal R.K."/>
            <person name="Dawar C."/>
            <person name="Phanindranath R."/>
            <person name="Mutnuri L."/>
            <person name="Dayal A.M."/>
        </authorList>
    </citation>
    <scope>NUCLEOTIDE SEQUENCE [LARGE SCALE GENOMIC DNA]</scope>
    <source>
        <strain evidence="2 3">KG-16</strain>
    </source>
</reference>
<reference evidence="3" key="1">
    <citation type="submission" date="2015-01" db="EMBL/GenBank/DDBJ databases">
        <title>Draft genome sequence of Rhodococcus pyridinivorans strain KG-16, a hydrocarbon-degrading bacterium.</title>
        <authorList>
            <person name="Aggarwal R.K."/>
            <person name="Dawar C."/>
        </authorList>
    </citation>
    <scope>NUCLEOTIDE SEQUENCE [LARGE SCALE GENOMIC DNA]</scope>
    <source>
        <strain evidence="3">KG-16</strain>
    </source>
</reference>
<protein>
    <submittedName>
        <fullName evidence="2">Mycolyltransferase</fullName>
    </submittedName>
</protein>
<dbReference type="PANTHER" id="PTHR48098:SF1">
    <property type="entry name" value="DIACYLGLYCEROL ACYLTRANSFERASE_MYCOLYLTRANSFERASE AG85A"/>
    <property type="match status" value="1"/>
</dbReference>
<dbReference type="InterPro" id="IPR029058">
    <property type="entry name" value="AB_hydrolase_fold"/>
</dbReference>
<proteinExistence type="predicted"/>
<gene>
    <name evidence="2" type="ORF">Z045_12880</name>
</gene>
<dbReference type="PATRIC" id="fig|1441730.3.peg.2675"/>
<dbReference type="GO" id="GO:0016747">
    <property type="term" value="F:acyltransferase activity, transferring groups other than amino-acyl groups"/>
    <property type="evidence" value="ECO:0007669"/>
    <property type="project" value="TreeGrafter"/>
</dbReference>
<dbReference type="AlphaFoldDB" id="A0A0V9UJ99"/>
<evidence type="ECO:0000313" key="2">
    <source>
        <dbReference type="EMBL" id="KSZ58100.1"/>
    </source>
</evidence>
<evidence type="ECO:0000256" key="1">
    <source>
        <dbReference type="SAM" id="SignalP"/>
    </source>
</evidence>
<dbReference type="RefSeq" id="WP_060652224.1">
    <property type="nucleotide sequence ID" value="NZ_AZXY01000006.1"/>
</dbReference>
<dbReference type="Gene3D" id="3.40.50.1820">
    <property type="entry name" value="alpha/beta hydrolase"/>
    <property type="match status" value="1"/>
</dbReference>